<protein>
    <submittedName>
        <fullName evidence="2">DUF2442 domain-containing protein</fullName>
    </submittedName>
</protein>
<comment type="caution">
    <text evidence="2">The sequence shown here is derived from an EMBL/GenBank/DDBJ whole genome shotgun (WGS) entry which is preliminary data.</text>
</comment>
<accession>A0ABX0P2Q7</accession>
<sequence>MAISDSTFNAANRRGAAKKVAFPAVVAVRYDRRISRIVMSLASGLQIAFAPRDVQGFEHAQPEDLVDAEISPSGLGVHFPKLDADLYLPALLEGFLGSRRWMASQMGKVGGASSSDAKTAAARENGKLGGRPKKIRSVAGT</sequence>
<dbReference type="Gene3D" id="3.30.2020.40">
    <property type="entry name" value="Uncharacterised protein PF10387, DUF2442"/>
    <property type="match status" value="1"/>
</dbReference>
<reference evidence="2 3" key="1">
    <citation type="submission" date="2019-10" db="EMBL/GenBank/DDBJ databases">
        <title>Taxonomy of Antarctic Massilia spp.: description of Massilia rubra sp. nov., Massilia aquatica sp. nov., Massilia mucilaginosa sp. nov., Massilia frigida sp. nov. isolated from streams, lakes and regoliths.</title>
        <authorList>
            <person name="Holochova P."/>
            <person name="Sedlacek I."/>
            <person name="Kralova S."/>
            <person name="Maslanova I."/>
            <person name="Busse H.-J."/>
            <person name="Stankova E."/>
            <person name="Vrbovska V."/>
            <person name="Kovarovic V."/>
            <person name="Bartak M."/>
            <person name="Svec P."/>
            <person name="Pantucek R."/>
        </authorList>
    </citation>
    <scope>NUCLEOTIDE SEQUENCE [LARGE SCALE GENOMIC DNA]</scope>
    <source>
        <strain evidence="2 3">CCM 8733</strain>
    </source>
</reference>
<evidence type="ECO:0000313" key="2">
    <source>
        <dbReference type="EMBL" id="NHZ93359.1"/>
    </source>
</evidence>
<feature type="compositionally biased region" description="Basic residues" evidence="1">
    <location>
        <begin position="130"/>
        <end position="141"/>
    </location>
</feature>
<evidence type="ECO:0000313" key="3">
    <source>
        <dbReference type="Proteomes" id="UP000609726"/>
    </source>
</evidence>
<keyword evidence="3" id="KW-1185">Reference proteome</keyword>
<proteinExistence type="predicted"/>
<evidence type="ECO:0000256" key="1">
    <source>
        <dbReference type="SAM" id="MobiDB-lite"/>
    </source>
</evidence>
<dbReference type="EMBL" id="WHJH01000070">
    <property type="protein sequence ID" value="NHZ93359.1"/>
    <property type="molecule type" value="Genomic_DNA"/>
</dbReference>
<dbReference type="Proteomes" id="UP000609726">
    <property type="component" value="Unassembled WGS sequence"/>
</dbReference>
<organism evidence="2 3">
    <name type="scientific">Massilia mucilaginosa</name>
    <dbReference type="NCBI Taxonomy" id="2609282"/>
    <lineage>
        <taxon>Bacteria</taxon>
        <taxon>Pseudomonadati</taxon>
        <taxon>Pseudomonadota</taxon>
        <taxon>Betaproteobacteria</taxon>
        <taxon>Burkholderiales</taxon>
        <taxon>Oxalobacteraceae</taxon>
        <taxon>Telluria group</taxon>
        <taxon>Massilia</taxon>
    </lineage>
</organism>
<feature type="region of interest" description="Disordered" evidence="1">
    <location>
        <begin position="108"/>
        <end position="141"/>
    </location>
</feature>
<dbReference type="InterPro" id="IPR018841">
    <property type="entry name" value="DUF2442"/>
</dbReference>
<dbReference type="Pfam" id="PF10387">
    <property type="entry name" value="DUF2442"/>
    <property type="match status" value="1"/>
</dbReference>
<gene>
    <name evidence="2" type="ORF">F2P45_30770</name>
</gene>
<dbReference type="RefSeq" id="WP_166882045.1">
    <property type="nucleotide sequence ID" value="NZ_WHJH01000070.1"/>
</dbReference>
<name>A0ABX0P2Q7_9BURK</name>